<keyword evidence="4" id="KW-0418">Kinase</keyword>
<evidence type="ECO:0000313" key="3">
    <source>
        <dbReference type="Proteomes" id="UP001652628"/>
    </source>
</evidence>
<keyword evidence="4" id="KW-0808">Transferase</keyword>
<dbReference type="Gene3D" id="3.30.710.10">
    <property type="entry name" value="Potassium Channel Kv1.1, Chain A"/>
    <property type="match status" value="1"/>
</dbReference>
<proteinExistence type="inferred from homology"/>
<dbReference type="GeneID" id="108011846"/>
<gene>
    <name evidence="4" type="primary">LOC108011846</name>
</gene>
<keyword evidence="2" id="KW-0833">Ubl conjugation pathway</keyword>
<dbReference type="InterPro" id="IPR036296">
    <property type="entry name" value="SKP1-like_dim_sf"/>
</dbReference>
<name>A0AB40A5G6_DROSZ</name>
<dbReference type="SUPFAM" id="SSF81382">
    <property type="entry name" value="Skp1 dimerisation domain-like"/>
    <property type="match status" value="1"/>
</dbReference>
<comment type="similarity">
    <text evidence="1">Belongs to the SKP1 family.</text>
</comment>
<dbReference type="InterPro" id="IPR016897">
    <property type="entry name" value="SKP1"/>
</dbReference>
<dbReference type="Proteomes" id="UP001652628">
    <property type="component" value="Chromosome 3"/>
</dbReference>
<dbReference type="SMART" id="SM00512">
    <property type="entry name" value="Skp1"/>
    <property type="match status" value="1"/>
</dbReference>
<dbReference type="InterPro" id="IPR011333">
    <property type="entry name" value="SKP1/BTB/POZ_sf"/>
</dbReference>
<evidence type="ECO:0000256" key="1">
    <source>
        <dbReference type="ARBA" id="ARBA00009993"/>
    </source>
</evidence>
<evidence type="ECO:0000313" key="4">
    <source>
        <dbReference type="RefSeq" id="XP_036671872.3"/>
    </source>
</evidence>
<dbReference type="GO" id="GO:0016301">
    <property type="term" value="F:kinase activity"/>
    <property type="evidence" value="ECO:0007669"/>
    <property type="project" value="UniProtKB-KW"/>
</dbReference>
<dbReference type="PANTHER" id="PTHR11165">
    <property type="entry name" value="SKP1"/>
    <property type="match status" value="1"/>
</dbReference>
<reference evidence="4" key="1">
    <citation type="submission" date="2025-08" db="UniProtKB">
        <authorList>
            <consortium name="RefSeq"/>
        </authorList>
    </citation>
    <scope>IDENTIFICATION</scope>
</reference>
<keyword evidence="3" id="KW-1185">Reference proteome</keyword>
<dbReference type="InterPro" id="IPR001232">
    <property type="entry name" value="SKP1-like"/>
</dbReference>
<dbReference type="AlphaFoldDB" id="A0AB40A5G6"/>
<accession>A0AB40A5G6</accession>
<protein>
    <submittedName>
        <fullName evidence="4">S-phase kinase-associated protein 1</fullName>
    </submittedName>
</protein>
<evidence type="ECO:0000256" key="2">
    <source>
        <dbReference type="ARBA" id="ARBA00022786"/>
    </source>
</evidence>
<dbReference type="SUPFAM" id="SSF54695">
    <property type="entry name" value="POZ domain"/>
    <property type="match status" value="1"/>
</dbReference>
<dbReference type="RefSeq" id="XP_036671872.3">
    <property type="nucleotide sequence ID" value="XM_036815977.3"/>
</dbReference>
<sequence>MSTTSSELEHPKYVELQTNDGVIFTVDTRLALQMGPIRKLIFLEIENNITTTEVFPLARVDAKNLRFIIKWSASVADLKDNEMDGQSILKKLLDEDDADYEFLLQLILAANYLQMENLLQATTQLLANAIEACESVEEICDYFNVKAD</sequence>
<dbReference type="GO" id="GO:0006511">
    <property type="term" value="P:ubiquitin-dependent protein catabolic process"/>
    <property type="evidence" value="ECO:0007669"/>
    <property type="project" value="InterPro"/>
</dbReference>
<organism evidence="3 4">
    <name type="scientific">Drosophila suzukii</name>
    <name type="common">Spotted-wing drosophila fruit fly</name>
    <dbReference type="NCBI Taxonomy" id="28584"/>
    <lineage>
        <taxon>Eukaryota</taxon>
        <taxon>Metazoa</taxon>
        <taxon>Ecdysozoa</taxon>
        <taxon>Arthropoda</taxon>
        <taxon>Hexapoda</taxon>
        <taxon>Insecta</taxon>
        <taxon>Pterygota</taxon>
        <taxon>Neoptera</taxon>
        <taxon>Endopterygota</taxon>
        <taxon>Diptera</taxon>
        <taxon>Brachycera</taxon>
        <taxon>Muscomorpha</taxon>
        <taxon>Ephydroidea</taxon>
        <taxon>Drosophilidae</taxon>
        <taxon>Drosophila</taxon>
        <taxon>Sophophora</taxon>
    </lineage>
</organism>